<proteinExistence type="inferred from homology"/>
<comment type="similarity">
    <text evidence="1">Belongs to the AIM41 family.</text>
</comment>
<dbReference type="OrthoDB" id="538640at2759"/>
<comment type="caution">
    <text evidence="2">The sequence shown here is derived from an EMBL/GenBank/DDBJ whole genome shotgun (WGS) entry which is preliminary data.</text>
</comment>
<protein>
    <recommendedName>
        <fullName evidence="1">Altered inheritance of mitochondria protein 41</fullName>
    </recommendedName>
</protein>
<dbReference type="EMBL" id="JAPEUX010000001">
    <property type="protein sequence ID" value="KAJ4360444.1"/>
    <property type="molecule type" value="Genomic_DNA"/>
</dbReference>
<dbReference type="GO" id="GO:0005739">
    <property type="term" value="C:mitochondrion"/>
    <property type="evidence" value="ECO:0007669"/>
    <property type="project" value="UniProtKB-SubCell"/>
</dbReference>
<dbReference type="Gene3D" id="1.10.1510.10">
    <property type="entry name" value="Uncharacterised protein YqeY/AIM41 PF09424, N-terminal domain"/>
    <property type="match status" value="1"/>
</dbReference>
<dbReference type="InterPro" id="IPR019004">
    <property type="entry name" value="YqeY/Aim41"/>
</dbReference>
<evidence type="ECO:0000256" key="1">
    <source>
        <dbReference type="RuleBase" id="RU365099"/>
    </source>
</evidence>
<comment type="subcellular location">
    <subcellularLocation>
        <location evidence="1">Mitochondrion</location>
    </subcellularLocation>
</comment>
<keyword evidence="3" id="KW-1185">Reference proteome</keyword>
<dbReference type="PANTHER" id="PTHR28055:SF1">
    <property type="entry name" value="ALTERED INHERITANCE OF MITOCHONDRIA PROTEIN 41, MITOCHONDRIAL"/>
    <property type="match status" value="1"/>
</dbReference>
<evidence type="ECO:0000313" key="2">
    <source>
        <dbReference type="EMBL" id="KAJ4360444.1"/>
    </source>
</evidence>
<accession>A0A9W8XVE3</accession>
<sequence>MSFLCLARPTQGLLRQPLLHRTFLTTRPLFNQASILSTLKPELMTAMRSKDKPRLTVLRALLAEITNASKTSKPISSDATLFSLLSKQIKASQAAVDEFANAKREDLVEKEREQLLVLEGYLNQIEVVGEDEVRNVAEEVAGGLGAGAKVGPVMGKVMGKFGGRPVDSDLVKRVVEEVVVQKL</sequence>
<dbReference type="InterPro" id="IPR023168">
    <property type="entry name" value="GatB_Yqey_C_2"/>
</dbReference>
<dbReference type="InterPro" id="IPR042184">
    <property type="entry name" value="YqeY/Aim41_N"/>
</dbReference>
<evidence type="ECO:0000313" key="3">
    <source>
        <dbReference type="Proteomes" id="UP001140513"/>
    </source>
</evidence>
<dbReference type="GO" id="GO:0016884">
    <property type="term" value="F:carbon-nitrogen ligase activity, with glutamine as amido-N-donor"/>
    <property type="evidence" value="ECO:0007669"/>
    <property type="project" value="UniProtKB-UniRule"/>
</dbReference>
<dbReference type="Pfam" id="PF09424">
    <property type="entry name" value="YqeY"/>
    <property type="match status" value="1"/>
</dbReference>
<gene>
    <name evidence="1" type="primary">AIM41</name>
    <name evidence="2" type="ORF">N0V89_001007</name>
</gene>
<organism evidence="2 3">
    <name type="scientific">Didymosphaeria variabile</name>
    <dbReference type="NCBI Taxonomy" id="1932322"/>
    <lineage>
        <taxon>Eukaryota</taxon>
        <taxon>Fungi</taxon>
        <taxon>Dikarya</taxon>
        <taxon>Ascomycota</taxon>
        <taxon>Pezizomycotina</taxon>
        <taxon>Dothideomycetes</taxon>
        <taxon>Pleosporomycetidae</taxon>
        <taxon>Pleosporales</taxon>
        <taxon>Massarineae</taxon>
        <taxon>Didymosphaeriaceae</taxon>
        <taxon>Didymosphaeria</taxon>
    </lineage>
</organism>
<dbReference type="Gene3D" id="1.10.10.410">
    <property type="match status" value="1"/>
</dbReference>
<dbReference type="AlphaFoldDB" id="A0A9W8XVE3"/>
<name>A0A9W8XVE3_9PLEO</name>
<dbReference type="PANTHER" id="PTHR28055">
    <property type="entry name" value="ALTERED INHERITANCE OF MITOCHONDRIA PROTEIN 41, MITOCHONDRIAL"/>
    <property type="match status" value="1"/>
</dbReference>
<dbReference type="InterPro" id="IPR003789">
    <property type="entry name" value="Asn/Gln_tRNA_amidoTrase-B-like"/>
</dbReference>
<keyword evidence="1" id="KW-0496">Mitochondrion</keyword>
<reference evidence="2" key="1">
    <citation type="submission" date="2022-10" db="EMBL/GenBank/DDBJ databases">
        <title>Tapping the CABI collections for fungal endophytes: first genome assemblies for Collariella, Neodidymelliopsis, Ascochyta clinopodiicola, Didymella pomorum, Didymosphaeria variabile, Neocosmospora piperis and Neocucurbitaria cava.</title>
        <authorList>
            <person name="Hill R."/>
        </authorList>
    </citation>
    <scope>NUCLEOTIDE SEQUENCE</scope>
    <source>
        <strain evidence="2">IMI 356815</strain>
    </source>
</reference>
<dbReference type="Proteomes" id="UP001140513">
    <property type="component" value="Unassembled WGS sequence"/>
</dbReference>
<dbReference type="SUPFAM" id="SSF89095">
    <property type="entry name" value="GatB/YqeY motif"/>
    <property type="match status" value="1"/>
</dbReference>